<keyword evidence="3" id="KW-1185">Reference proteome</keyword>
<gene>
    <name evidence="2" type="ORF">RED65_11879</name>
</gene>
<evidence type="ECO:0000256" key="1">
    <source>
        <dbReference type="SAM" id="Phobius"/>
    </source>
</evidence>
<sequence length="165" mass="18587">MWKNKHVIAAMIIAPLLAIISYFAVDSFVAETPHKAKPGEQVKLVEKPNCRYTSGECELKNGEFELRITGQWQDEVNLRLVVESQHSLDGVIASHVIHPENQGQPINLRPLGENGKQWSLTIINPNINQDRLRLAASANKAVYYGDAGLVFINYETAFNNDFREE</sequence>
<keyword evidence="1" id="KW-1133">Transmembrane helix</keyword>
<dbReference type="STRING" id="207949.RED65_11879"/>
<dbReference type="OrthoDB" id="9793024at2"/>
<name>Q1N3V7_9GAMM</name>
<dbReference type="AlphaFoldDB" id="Q1N3V7"/>
<dbReference type="RefSeq" id="WP_007018657.1">
    <property type="nucleotide sequence ID" value="NZ_CH724118.1"/>
</dbReference>
<evidence type="ECO:0000313" key="2">
    <source>
        <dbReference type="EMBL" id="EAT12767.1"/>
    </source>
</evidence>
<keyword evidence="1" id="KW-0812">Transmembrane</keyword>
<protein>
    <submittedName>
        <fullName evidence="2">Uncharacterized protein</fullName>
    </submittedName>
</protein>
<evidence type="ECO:0000313" key="3">
    <source>
        <dbReference type="Proteomes" id="UP000004263"/>
    </source>
</evidence>
<accession>Q1N3V7</accession>
<dbReference type="HOGENOM" id="CLU_139222_0_0_6"/>
<organism evidence="2 3">
    <name type="scientific">Bermanella marisrubri</name>
    <dbReference type="NCBI Taxonomy" id="207949"/>
    <lineage>
        <taxon>Bacteria</taxon>
        <taxon>Pseudomonadati</taxon>
        <taxon>Pseudomonadota</taxon>
        <taxon>Gammaproteobacteria</taxon>
        <taxon>Oceanospirillales</taxon>
        <taxon>Oceanospirillaceae</taxon>
        <taxon>Bermanella</taxon>
    </lineage>
</organism>
<proteinExistence type="predicted"/>
<reference evidence="2 3" key="1">
    <citation type="submission" date="2006-03" db="EMBL/GenBank/DDBJ databases">
        <authorList>
            <person name="Pinhassi J."/>
            <person name="Pedros-Alio C."/>
            <person name="Ferriera S."/>
            <person name="Johnson J."/>
            <person name="Kravitz S."/>
            <person name="Halpern A."/>
            <person name="Remington K."/>
            <person name="Beeson K."/>
            <person name="Tran B."/>
            <person name="Rogers Y.-H."/>
            <person name="Friedman R."/>
            <person name="Venter J.C."/>
        </authorList>
    </citation>
    <scope>NUCLEOTIDE SEQUENCE [LARGE SCALE GENOMIC DNA]</scope>
    <source>
        <strain evidence="2 3">RED65</strain>
    </source>
</reference>
<keyword evidence="1" id="KW-0472">Membrane</keyword>
<dbReference type="EMBL" id="AAQH01000004">
    <property type="protein sequence ID" value="EAT12767.1"/>
    <property type="molecule type" value="Genomic_DNA"/>
</dbReference>
<comment type="caution">
    <text evidence="2">The sequence shown here is derived from an EMBL/GenBank/DDBJ whole genome shotgun (WGS) entry which is preliminary data.</text>
</comment>
<feature type="transmembrane region" description="Helical" evidence="1">
    <location>
        <begin position="7"/>
        <end position="25"/>
    </location>
</feature>
<dbReference type="Proteomes" id="UP000004263">
    <property type="component" value="Unassembled WGS sequence"/>
</dbReference>